<protein>
    <submittedName>
        <fullName evidence="1">Uncharacterized protein</fullName>
    </submittedName>
</protein>
<keyword evidence="2" id="KW-1185">Reference proteome</keyword>
<comment type="caution">
    <text evidence="1">The sequence shown here is derived from an EMBL/GenBank/DDBJ whole genome shotgun (WGS) entry which is preliminary data.</text>
</comment>
<reference evidence="1" key="1">
    <citation type="submission" date="2023-04" db="EMBL/GenBank/DDBJ databases">
        <title>A chromosome-level genome assembly of the parasitoid wasp Eretmocerus hayati.</title>
        <authorList>
            <person name="Zhong Y."/>
            <person name="Liu S."/>
            <person name="Liu Y."/>
        </authorList>
    </citation>
    <scope>NUCLEOTIDE SEQUENCE</scope>
    <source>
        <strain evidence="1">ZJU_SS_LIU_2023</strain>
    </source>
</reference>
<evidence type="ECO:0000313" key="2">
    <source>
        <dbReference type="Proteomes" id="UP001239111"/>
    </source>
</evidence>
<sequence>MGESSPDLSLRLRRGSSDSRDSFYMDFAQGIDSDIEEVTRPTDNLDAMLAEALEDSNNDMLPTINENFPPIPEEASDELRLEEEADALAAGLSCANDTSGLKKDRITTDWPGLPAALPSPASPSAVIVSPETLSRHSSSSPSRNNRQPQYALALPCNSQPIAAVCYPTQNYLELEVTTETRVKYQGCDAFATTLSALYGKLLVVMGIAFPMSEVISTYIPPSFYEAFYLYLYFGSMAFLFIMYLVTICCSSKPKQKEKQKDVSDLDSSNSSSVAGGDSDSPTSGCVHIPATAIPAQHYGSFYLRMGAVAFGIGSMIYSGLEFGQYFELEQNDKCHNIMLALTPATRMAFIFIQMYFIFLNDKQMKVYQHRILARFGLMHMIGTNLAVWLSVLIQETKHEILTFYDPENNSLRISHRLGSKAGHLHLGGHGHNHGHQYNHTDHHSRVPRGLKGPHHMFECRRTNIMGSLVQDASPFLFPCTIEYSLICAAILYVMWKNIVKGANRWPATTPTTTAQLTRQHSTHAYRRSPHHYSVDCAQAHKGLFLGILILVLTIISLILFFVLTSRPELVNLAVMEVNICELTLYGMSALATLVGMCQMRKLRYDGSRNLELDNILLVAAQTGMFIYSMFTIIGSHFTLEKHTKLVLITALASVIQTTLQTIFILDASKRSVTTADQIRHKPGREIVTFLLVTNLAMWAVNTMEKSRAESHPVQLHFYGLWAWTIITHVSMPLAIFYRFHSTVCLCEIWKKAYKVKPSYI</sequence>
<organism evidence="1 2">
    <name type="scientific">Eretmocerus hayati</name>
    <dbReference type="NCBI Taxonomy" id="131215"/>
    <lineage>
        <taxon>Eukaryota</taxon>
        <taxon>Metazoa</taxon>
        <taxon>Ecdysozoa</taxon>
        <taxon>Arthropoda</taxon>
        <taxon>Hexapoda</taxon>
        <taxon>Insecta</taxon>
        <taxon>Pterygota</taxon>
        <taxon>Neoptera</taxon>
        <taxon>Endopterygota</taxon>
        <taxon>Hymenoptera</taxon>
        <taxon>Apocrita</taxon>
        <taxon>Proctotrupomorpha</taxon>
        <taxon>Chalcidoidea</taxon>
        <taxon>Aphelinidae</taxon>
        <taxon>Aphelininae</taxon>
        <taxon>Eretmocerus</taxon>
    </lineage>
</organism>
<proteinExistence type="predicted"/>
<gene>
    <name evidence="1" type="ORF">QAD02_015108</name>
</gene>
<evidence type="ECO:0000313" key="1">
    <source>
        <dbReference type="EMBL" id="KAJ8679321.1"/>
    </source>
</evidence>
<dbReference type="Proteomes" id="UP001239111">
    <property type="component" value="Chromosome 2"/>
</dbReference>
<dbReference type="EMBL" id="CM056742">
    <property type="protein sequence ID" value="KAJ8679321.1"/>
    <property type="molecule type" value="Genomic_DNA"/>
</dbReference>
<accession>A0ACC2P8J5</accession>
<name>A0ACC2P8J5_9HYME</name>